<feature type="non-terminal residue" evidence="4">
    <location>
        <position position="174"/>
    </location>
</feature>
<proteinExistence type="inferred from homology"/>
<name>A0A383A9E9_9ZZZZ</name>
<reference evidence="4" key="1">
    <citation type="submission" date="2018-05" db="EMBL/GenBank/DDBJ databases">
        <authorList>
            <person name="Lanie J.A."/>
            <person name="Ng W.-L."/>
            <person name="Kazmierczak K.M."/>
            <person name="Andrzejewski T.M."/>
            <person name="Davidsen T.M."/>
            <person name="Wayne K.J."/>
            <person name="Tettelin H."/>
            <person name="Glass J.I."/>
            <person name="Rusch D."/>
            <person name="Podicherti R."/>
            <person name="Tsui H.-C.T."/>
            <person name="Winkler M.E."/>
        </authorList>
    </citation>
    <scope>NUCLEOTIDE SEQUENCE</scope>
</reference>
<evidence type="ECO:0000256" key="1">
    <source>
        <dbReference type="ARBA" id="ARBA00006056"/>
    </source>
</evidence>
<keyword evidence="2" id="KW-0560">Oxidoreductase</keyword>
<comment type="similarity">
    <text evidence="1">Belongs to the LDH2/MDH2 oxidoreductase family.</text>
</comment>
<dbReference type="EMBL" id="UINC01190289">
    <property type="protein sequence ID" value="SVE04372.1"/>
    <property type="molecule type" value="Genomic_DNA"/>
</dbReference>
<organism evidence="4">
    <name type="scientific">marine metagenome</name>
    <dbReference type="NCBI Taxonomy" id="408172"/>
    <lineage>
        <taxon>unclassified sequences</taxon>
        <taxon>metagenomes</taxon>
        <taxon>ecological metagenomes</taxon>
    </lineage>
</organism>
<gene>
    <name evidence="4" type="ORF">METZ01_LOCUS457226</name>
</gene>
<dbReference type="InterPro" id="IPR043143">
    <property type="entry name" value="Mal/L-sulf/L-lact_DH-like_NADP"/>
</dbReference>
<evidence type="ECO:0008006" key="5">
    <source>
        <dbReference type="Google" id="ProtNLM"/>
    </source>
</evidence>
<dbReference type="PANTHER" id="PTHR11091:SF0">
    <property type="entry name" value="MALATE DEHYDROGENASE"/>
    <property type="match status" value="1"/>
</dbReference>
<feature type="region of interest" description="Disordered" evidence="3">
    <location>
        <begin position="151"/>
        <end position="174"/>
    </location>
</feature>
<evidence type="ECO:0000256" key="2">
    <source>
        <dbReference type="ARBA" id="ARBA00023002"/>
    </source>
</evidence>
<evidence type="ECO:0000256" key="3">
    <source>
        <dbReference type="SAM" id="MobiDB-lite"/>
    </source>
</evidence>
<dbReference type="InterPro" id="IPR036111">
    <property type="entry name" value="Mal/L-sulfo/L-lacto_DH-like_sf"/>
</dbReference>
<sequence>MLDRFKVPDKDKIYVSEKNITEVTQKVLEASGVSKKGAANSTAVLIGNDMRGVESHGVSNGLRRYVEQYASGDYNSKPIIKTLRESPTTASLDGDGGLGAEIGPIAMELAIEKAEKYGMGAVSVRNTGHLAGCGYYPLQAVEKDMIGHSFTGSPGQQTLPTWGSEPILGTNPVA</sequence>
<feature type="compositionally biased region" description="Polar residues" evidence="3">
    <location>
        <begin position="151"/>
        <end position="161"/>
    </location>
</feature>
<dbReference type="Gene3D" id="3.30.1370.60">
    <property type="entry name" value="Hypothetical oxidoreductase yiak, domain 2"/>
    <property type="match status" value="1"/>
</dbReference>
<dbReference type="SUPFAM" id="SSF89733">
    <property type="entry name" value="L-sulfolactate dehydrogenase-like"/>
    <property type="match status" value="1"/>
</dbReference>
<dbReference type="InterPro" id="IPR043144">
    <property type="entry name" value="Mal/L-sulf/L-lact_DH-like_ah"/>
</dbReference>
<dbReference type="Pfam" id="PF02615">
    <property type="entry name" value="Ldh_2"/>
    <property type="match status" value="1"/>
</dbReference>
<evidence type="ECO:0000313" key="4">
    <source>
        <dbReference type="EMBL" id="SVE04372.1"/>
    </source>
</evidence>
<dbReference type="PANTHER" id="PTHR11091">
    <property type="entry name" value="OXIDOREDUCTASE-RELATED"/>
    <property type="match status" value="1"/>
</dbReference>
<protein>
    <recommendedName>
        <fullName evidence="5">Malate dehydrogenase</fullName>
    </recommendedName>
</protein>
<accession>A0A383A9E9</accession>
<dbReference type="AlphaFoldDB" id="A0A383A9E9"/>
<dbReference type="InterPro" id="IPR003767">
    <property type="entry name" value="Malate/L-lactate_DH-like"/>
</dbReference>
<dbReference type="Gene3D" id="1.10.1530.10">
    <property type="match status" value="1"/>
</dbReference>
<dbReference type="GO" id="GO:0016491">
    <property type="term" value="F:oxidoreductase activity"/>
    <property type="evidence" value="ECO:0007669"/>
    <property type="project" value="UniProtKB-KW"/>
</dbReference>